<feature type="DNA-binding region" description="H-T-H motif" evidence="5">
    <location>
        <begin position="45"/>
        <end position="64"/>
    </location>
</feature>
<dbReference type="PRINTS" id="PR00455">
    <property type="entry name" value="HTHTETR"/>
</dbReference>
<evidence type="ECO:0000256" key="3">
    <source>
        <dbReference type="ARBA" id="ARBA00023125"/>
    </source>
</evidence>
<dbReference type="InterPro" id="IPR023772">
    <property type="entry name" value="DNA-bd_HTH_TetR-type_CS"/>
</dbReference>
<dbReference type="PROSITE" id="PS50977">
    <property type="entry name" value="HTH_TETR_2"/>
    <property type="match status" value="1"/>
</dbReference>
<dbReference type="Gene3D" id="1.10.357.10">
    <property type="entry name" value="Tetracycline Repressor, domain 2"/>
    <property type="match status" value="1"/>
</dbReference>
<protein>
    <submittedName>
        <fullName evidence="8">Transcriptional regulator, TetR family</fullName>
    </submittedName>
</protein>
<dbReference type="AlphaFoldDB" id="A0A1I3E6J8"/>
<reference evidence="8 9" key="1">
    <citation type="submission" date="2016-10" db="EMBL/GenBank/DDBJ databases">
        <authorList>
            <person name="de Groot N.N."/>
        </authorList>
    </citation>
    <scope>NUCLEOTIDE SEQUENCE [LARGE SCALE GENOMIC DNA]</scope>
    <source>
        <strain evidence="8 9">CGMCC 1.11030</strain>
    </source>
</reference>
<dbReference type="GO" id="GO:0000976">
    <property type="term" value="F:transcription cis-regulatory region binding"/>
    <property type="evidence" value="ECO:0007669"/>
    <property type="project" value="TreeGrafter"/>
</dbReference>
<dbReference type="InterPro" id="IPR036271">
    <property type="entry name" value="Tet_transcr_reg_TetR-rel_C_sf"/>
</dbReference>
<dbReference type="InterPro" id="IPR009057">
    <property type="entry name" value="Homeodomain-like_sf"/>
</dbReference>
<evidence type="ECO:0000256" key="5">
    <source>
        <dbReference type="PROSITE-ProRule" id="PRU00335"/>
    </source>
</evidence>
<keyword evidence="4" id="KW-0804">Transcription</keyword>
<keyword evidence="2" id="KW-0805">Transcription regulation</keyword>
<gene>
    <name evidence="8" type="ORF">SAMN05216258_103213</name>
</gene>
<evidence type="ECO:0000256" key="1">
    <source>
        <dbReference type="ARBA" id="ARBA00022491"/>
    </source>
</evidence>
<organism evidence="8 9">
    <name type="scientific">Albimonas pacifica</name>
    <dbReference type="NCBI Taxonomy" id="1114924"/>
    <lineage>
        <taxon>Bacteria</taxon>
        <taxon>Pseudomonadati</taxon>
        <taxon>Pseudomonadota</taxon>
        <taxon>Alphaproteobacteria</taxon>
        <taxon>Rhodobacterales</taxon>
        <taxon>Paracoccaceae</taxon>
        <taxon>Albimonas</taxon>
    </lineage>
</organism>
<dbReference type="Pfam" id="PF17932">
    <property type="entry name" value="TetR_C_24"/>
    <property type="match status" value="1"/>
</dbReference>
<dbReference type="PROSITE" id="PS01081">
    <property type="entry name" value="HTH_TETR_1"/>
    <property type="match status" value="1"/>
</dbReference>
<dbReference type="GO" id="GO:0003700">
    <property type="term" value="F:DNA-binding transcription factor activity"/>
    <property type="evidence" value="ECO:0007669"/>
    <property type="project" value="TreeGrafter"/>
</dbReference>
<dbReference type="Proteomes" id="UP000199377">
    <property type="component" value="Unassembled WGS sequence"/>
</dbReference>
<dbReference type="Gene3D" id="1.10.10.60">
    <property type="entry name" value="Homeodomain-like"/>
    <property type="match status" value="1"/>
</dbReference>
<dbReference type="SUPFAM" id="SSF46689">
    <property type="entry name" value="Homeodomain-like"/>
    <property type="match status" value="1"/>
</dbReference>
<dbReference type="PANTHER" id="PTHR30055">
    <property type="entry name" value="HTH-TYPE TRANSCRIPTIONAL REGULATOR RUTR"/>
    <property type="match status" value="1"/>
</dbReference>
<keyword evidence="3 5" id="KW-0238">DNA-binding</keyword>
<accession>A0A1I3E6J8</accession>
<dbReference type="InterPro" id="IPR041490">
    <property type="entry name" value="KstR2_TetR_C"/>
</dbReference>
<proteinExistence type="predicted"/>
<dbReference type="InterPro" id="IPR001647">
    <property type="entry name" value="HTH_TetR"/>
</dbReference>
<evidence type="ECO:0000256" key="2">
    <source>
        <dbReference type="ARBA" id="ARBA00023015"/>
    </source>
</evidence>
<dbReference type="SUPFAM" id="SSF48498">
    <property type="entry name" value="Tetracyclin repressor-like, C-terminal domain"/>
    <property type="match status" value="1"/>
</dbReference>
<evidence type="ECO:0000256" key="6">
    <source>
        <dbReference type="SAM" id="MobiDB-lite"/>
    </source>
</evidence>
<dbReference type="RefSeq" id="WP_177236168.1">
    <property type="nucleotide sequence ID" value="NZ_FOQH01000003.1"/>
</dbReference>
<dbReference type="InterPro" id="IPR050109">
    <property type="entry name" value="HTH-type_TetR-like_transc_reg"/>
</dbReference>
<keyword evidence="1" id="KW-0678">Repressor</keyword>
<feature type="region of interest" description="Disordered" evidence="6">
    <location>
        <begin position="1"/>
        <end position="23"/>
    </location>
</feature>
<dbReference type="PANTHER" id="PTHR30055:SF175">
    <property type="entry name" value="HTH-TYPE TRANSCRIPTIONAL REPRESSOR KSTR2"/>
    <property type="match status" value="1"/>
</dbReference>
<dbReference type="Pfam" id="PF00440">
    <property type="entry name" value="TetR_N"/>
    <property type="match status" value="1"/>
</dbReference>
<evidence type="ECO:0000313" key="9">
    <source>
        <dbReference type="Proteomes" id="UP000199377"/>
    </source>
</evidence>
<keyword evidence="9" id="KW-1185">Reference proteome</keyword>
<dbReference type="STRING" id="1114924.SAMN05216258_103213"/>
<feature type="compositionally biased region" description="Polar residues" evidence="6">
    <location>
        <begin position="1"/>
        <end position="10"/>
    </location>
</feature>
<evidence type="ECO:0000313" key="8">
    <source>
        <dbReference type="EMBL" id="SFH94576.1"/>
    </source>
</evidence>
<feature type="domain" description="HTH tetR-type" evidence="7">
    <location>
        <begin position="22"/>
        <end position="82"/>
    </location>
</feature>
<dbReference type="EMBL" id="FOQH01000003">
    <property type="protein sequence ID" value="SFH94576.1"/>
    <property type="molecule type" value="Genomic_DNA"/>
</dbReference>
<dbReference type="InterPro" id="IPR001387">
    <property type="entry name" value="Cro/C1-type_HTH"/>
</dbReference>
<name>A0A1I3E6J8_9RHOB</name>
<dbReference type="CDD" id="cd00093">
    <property type="entry name" value="HTH_XRE"/>
    <property type="match status" value="1"/>
</dbReference>
<sequence length="208" mass="23267">MSTATGQVSPFPTPERRRRDRSAKREAILDTALELFLEQGYHHVTLNQVAERLHITKPALYNYFAGKTEILFACWMAGFEQAAEAIARIEAGPGDGLTRLRALIRDYGLLMTTPRGRCLIRFDDRDFTPEQRDRISACKKQVDAAFRSWIAAGIEDGSIRPCDPKMAAFVIGGALNWIGQWHRDDGPMSPQAVVDDFADRLTKGLATD</sequence>
<evidence type="ECO:0000256" key="4">
    <source>
        <dbReference type="ARBA" id="ARBA00023163"/>
    </source>
</evidence>
<evidence type="ECO:0000259" key="7">
    <source>
        <dbReference type="PROSITE" id="PS50977"/>
    </source>
</evidence>